<dbReference type="SUPFAM" id="SSF49899">
    <property type="entry name" value="Concanavalin A-like lectins/glucanases"/>
    <property type="match status" value="1"/>
</dbReference>
<dbReference type="Gene3D" id="2.60.120.200">
    <property type="match status" value="1"/>
</dbReference>
<dbReference type="RefSeq" id="WP_188934844.1">
    <property type="nucleotide sequence ID" value="NZ_BMJC01000004.1"/>
</dbReference>
<dbReference type="PROSITE" id="PS51257">
    <property type="entry name" value="PROKAR_LIPOPROTEIN"/>
    <property type="match status" value="1"/>
</dbReference>
<dbReference type="Pfam" id="PF13385">
    <property type="entry name" value="Laminin_G_3"/>
    <property type="match status" value="1"/>
</dbReference>
<comment type="caution">
    <text evidence="1">The sequence shown here is derived from an EMBL/GenBank/DDBJ whole genome shotgun (WGS) entry which is preliminary data.</text>
</comment>
<protein>
    <recommendedName>
        <fullName evidence="3">LamG domain-containing protein</fullName>
    </recommendedName>
</protein>
<name>A0A8J2UFS4_9BACT</name>
<sequence>MKHINKYSQLFTFLALVILVASCQKIDRPSFGNYPKDSNPPGGPLKFYAAFDGTSANSLLNAVDSIRANFPTNNPLQSGTGISGKCIIGDGTDFIKYAGANDFISSASSFTISLWEKRNGIPKGNSAFFFCFASSNGYWAGASMFGLFDWGSNNDSAVIKIDAVDAKVSDNWFQWAGSTALHGIMDNQWHHLAFVYDASSSTMTLYVDGTANPNTQKWGSHGAANMDNSKITEFDVAGNSNIPNMGWGQNWETGNMLDQFRLYGTALTADQVKTLFTNKQ</sequence>
<accession>A0A8J2UFS4</accession>
<dbReference type="GO" id="GO:0004553">
    <property type="term" value="F:hydrolase activity, hydrolyzing O-glycosyl compounds"/>
    <property type="evidence" value="ECO:0007669"/>
    <property type="project" value="UniProtKB-ARBA"/>
</dbReference>
<reference evidence="1" key="1">
    <citation type="journal article" date="2014" name="Int. J. Syst. Evol. Microbiol.">
        <title>Complete genome sequence of Corynebacterium casei LMG S-19264T (=DSM 44701T), isolated from a smear-ripened cheese.</title>
        <authorList>
            <consortium name="US DOE Joint Genome Institute (JGI-PGF)"/>
            <person name="Walter F."/>
            <person name="Albersmeier A."/>
            <person name="Kalinowski J."/>
            <person name="Ruckert C."/>
        </authorList>
    </citation>
    <scope>NUCLEOTIDE SEQUENCE</scope>
    <source>
        <strain evidence="1">CGMCC 1.15448</strain>
    </source>
</reference>
<dbReference type="EMBL" id="BMJC01000004">
    <property type="protein sequence ID" value="GGB11671.1"/>
    <property type="molecule type" value="Genomic_DNA"/>
</dbReference>
<evidence type="ECO:0008006" key="3">
    <source>
        <dbReference type="Google" id="ProtNLM"/>
    </source>
</evidence>
<gene>
    <name evidence="1" type="ORF">GCM10011511_39120</name>
</gene>
<evidence type="ECO:0000313" key="1">
    <source>
        <dbReference type="EMBL" id="GGB11671.1"/>
    </source>
</evidence>
<dbReference type="GO" id="GO:0005975">
    <property type="term" value="P:carbohydrate metabolic process"/>
    <property type="evidence" value="ECO:0007669"/>
    <property type="project" value="UniProtKB-ARBA"/>
</dbReference>
<keyword evidence="2" id="KW-1185">Reference proteome</keyword>
<reference evidence="1" key="2">
    <citation type="submission" date="2020-09" db="EMBL/GenBank/DDBJ databases">
        <authorList>
            <person name="Sun Q."/>
            <person name="Zhou Y."/>
        </authorList>
    </citation>
    <scope>NUCLEOTIDE SEQUENCE</scope>
    <source>
        <strain evidence="1">CGMCC 1.15448</strain>
    </source>
</reference>
<evidence type="ECO:0000313" key="2">
    <source>
        <dbReference type="Proteomes" id="UP000607559"/>
    </source>
</evidence>
<proteinExistence type="predicted"/>
<organism evidence="1 2">
    <name type="scientific">Puia dinghuensis</name>
    <dbReference type="NCBI Taxonomy" id="1792502"/>
    <lineage>
        <taxon>Bacteria</taxon>
        <taxon>Pseudomonadati</taxon>
        <taxon>Bacteroidota</taxon>
        <taxon>Chitinophagia</taxon>
        <taxon>Chitinophagales</taxon>
        <taxon>Chitinophagaceae</taxon>
        <taxon>Puia</taxon>
    </lineage>
</organism>
<dbReference type="AlphaFoldDB" id="A0A8J2UFS4"/>
<dbReference type="InterPro" id="IPR013320">
    <property type="entry name" value="ConA-like_dom_sf"/>
</dbReference>
<dbReference type="Proteomes" id="UP000607559">
    <property type="component" value="Unassembled WGS sequence"/>
</dbReference>